<feature type="compositionally biased region" description="Low complexity" evidence="1">
    <location>
        <begin position="30"/>
        <end position="55"/>
    </location>
</feature>
<organism evidence="2">
    <name type="scientific">Absidia glauca</name>
    <name type="common">Pin mould</name>
    <dbReference type="NCBI Taxonomy" id="4829"/>
    <lineage>
        <taxon>Eukaryota</taxon>
        <taxon>Fungi</taxon>
        <taxon>Fungi incertae sedis</taxon>
        <taxon>Mucoromycota</taxon>
        <taxon>Mucoromycotina</taxon>
        <taxon>Mucoromycetes</taxon>
        <taxon>Mucorales</taxon>
        <taxon>Cunninghamellaceae</taxon>
        <taxon>Absidia</taxon>
    </lineage>
</organism>
<dbReference type="EMBL" id="LT550136">
    <property type="protein sequence ID" value="SAL95083.1"/>
    <property type="molecule type" value="Genomic_DNA"/>
</dbReference>
<accession>A0A163ITN7</accession>
<protein>
    <submittedName>
        <fullName evidence="2">Uncharacterized protein</fullName>
    </submittedName>
</protein>
<feature type="region of interest" description="Disordered" evidence="1">
    <location>
        <begin position="21"/>
        <end position="76"/>
    </location>
</feature>
<dbReference type="Proteomes" id="UP000078561">
    <property type="component" value="Unassembled WGS sequence"/>
</dbReference>
<gene>
    <name evidence="2" type="primary">ABSGL_00382.1 scaffold 492</name>
</gene>
<evidence type="ECO:0000313" key="2">
    <source>
        <dbReference type="EMBL" id="SAL95083.1"/>
    </source>
</evidence>
<sequence>MERQVPSDRLQHALSALHQRWFEPPPPSLPTVCPTKPLNRQSPPSRLSIPLSIRRPSPPCVSDRSSSNPSGRHDALSHLRQGPLIARGKVLPLIFKAFDGLGLSLAYDRLTVDQCLSLPLASFFRSLPDDH</sequence>
<dbReference type="AlphaFoldDB" id="A0A163ITN7"/>
<name>A0A163ITN7_ABSGL</name>
<dbReference type="InParanoid" id="A0A163ITN7"/>
<reference evidence="2" key="1">
    <citation type="submission" date="2016-04" db="EMBL/GenBank/DDBJ databases">
        <authorList>
            <person name="Evans L.H."/>
            <person name="Alamgir A."/>
            <person name="Owens N."/>
            <person name="Weber N.D."/>
            <person name="Virtaneva K."/>
            <person name="Barbian K."/>
            <person name="Babar A."/>
            <person name="Rosenke K."/>
        </authorList>
    </citation>
    <scope>NUCLEOTIDE SEQUENCE [LARGE SCALE GENOMIC DNA]</scope>
    <source>
        <strain evidence="2">CBS 101.48</strain>
    </source>
</reference>
<evidence type="ECO:0000313" key="3">
    <source>
        <dbReference type="Proteomes" id="UP000078561"/>
    </source>
</evidence>
<evidence type="ECO:0000256" key="1">
    <source>
        <dbReference type="SAM" id="MobiDB-lite"/>
    </source>
</evidence>
<proteinExistence type="predicted"/>
<keyword evidence="3" id="KW-1185">Reference proteome</keyword>